<keyword evidence="3" id="KW-0732">Signal</keyword>
<dbReference type="PANTHER" id="PTHR41542:SF1">
    <property type="entry name" value="BLL5807 PROTEIN"/>
    <property type="match status" value="1"/>
</dbReference>
<organism evidence="5 6">
    <name type="scientific">Tolumonas auensis (strain DSM 9187 / NBRC 110442 / TA 4)</name>
    <dbReference type="NCBI Taxonomy" id="595494"/>
    <lineage>
        <taxon>Bacteria</taxon>
        <taxon>Pseudomonadati</taxon>
        <taxon>Pseudomonadota</taxon>
        <taxon>Gammaproteobacteria</taxon>
        <taxon>Aeromonadales</taxon>
        <taxon>Aeromonadaceae</taxon>
        <taxon>Tolumonas</taxon>
    </lineage>
</organism>
<dbReference type="KEGG" id="tau:Tola_0835"/>
<evidence type="ECO:0000256" key="2">
    <source>
        <dbReference type="SAM" id="Phobius"/>
    </source>
</evidence>
<feature type="region of interest" description="Disordered" evidence="1">
    <location>
        <begin position="36"/>
        <end position="63"/>
    </location>
</feature>
<name>C4LBY4_TOLAT</name>
<keyword evidence="2" id="KW-0812">Transmembrane</keyword>
<feature type="signal peptide" evidence="3">
    <location>
        <begin position="1"/>
        <end position="26"/>
    </location>
</feature>
<dbReference type="InterPro" id="IPR007379">
    <property type="entry name" value="Tim44-like_dom"/>
</dbReference>
<dbReference type="RefSeq" id="WP_012729062.1">
    <property type="nucleotide sequence ID" value="NC_012691.1"/>
</dbReference>
<evidence type="ECO:0000256" key="1">
    <source>
        <dbReference type="SAM" id="MobiDB-lite"/>
    </source>
</evidence>
<dbReference type="SUPFAM" id="SSF54427">
    <property type="entry name" value="NTF2-like"/>
    <property type="match status" value="1"/>
</dbReference>
<dbReference type="Pfam" id="PF04280">
    <property type="entry name" value="Tim44"/>
    <property type="match status" value="1"/>
</dbReference>
<dbReference type="eggNOG" id="COG4395">
    <property type="taxonomic scope" value="Bacteria"/>
</dbReference>
<dbReference type="STRING" id="595494.Tola_0835"/>
<feature type="domain" description="Tim44-like" evidence="4">
    <location>
        <begin position="154"/>
        <end position="285"/>
    </location>
</feature>
<dbReference type="HOGENOM" id="CLU_052470_1_0_6"/>
<keyword evidence="2" id="KW-1133">Transmembrane helix</keyword>
<dbReference type="PANTHER" id="PTHR41542">
    <property type="entry name" value="BLL5807 PROTEIN"/>
    <property type="match status" value="1"/>
</dbReference>
<reference evidence="6" key="1">
    <citation type="submission" date="2009-05" db="EMBL/GenBank/DDBJ databases">
        <title>Complete sequence of Tolumonas auensis DSM 9187.</title>
        <authorList>
            <consortium name="US DOE Joint Genome Institute"/>
            <person name="Lucas S."/>
            <person name="Copeland A."/>
            <person name="Lapidus A."/>
            <person name="Glavina del Rio T."/>
            <person name="Tice H."/>
            <person name="Bruce D."/>
            <person name="Goodwin L."/>
            <person name="Pitluck S."/>
            <person name="Chertkov O."/>
            <person name="Brettin T."/>
            <person name="Detter J.C."/>
            <person name="Han C."/>
            <person name="Larimer F."/>
            <person name="Land M."/>
            <person name="Hauser L."/>
            <person name="Kyrpides N."/>
            <person name="Mikhailova N."/>
            <person name="Spring S."/>
            <person name="Beller H."/>
        </authorList>
    </citation>
    <scope>NUCLEOTIDE SEQUENCE [LARGE SCALE GENOMIC DNA]</scope>
    <source>
        <strain evidence="6">DSM 9187 / TA4</strain>
    </source>
</reference>
<protein>
    <submittedName>
        <fullName evidence="5">Import inner membrane translocase subunit Tim44</fullName>
    </submittedName>
</protein>
<evidence type="ECO:0000313" key="6">
    <source>
        <dbReference type="Proteomes" id="UP000009073"/>
    </source>
</evidence>
<dbReference type="Gene3D" id="3.10.450.240">
    <property type="match status" value="1"/>
</dbReference>
<feature type="chain" id="PRO_5002940260" evidence="3">
    <location>
        <begin position="27"/>
        <end position="286"/>
    </location>
</feature>
<proteinExistence type="predicted"/>
<dbReference type="SMART" id="SM00978">
    <property type="entry name" value="Tim44"/>
    <property type="match status" value="1"/>
</dbReference>
<dbReference type="Proteomes" id="UP000009073">
    <property type="component" value="Chromosome"/>
</dbReference>
<keyword evidence="2" id="KW-0472">Membrane</keyword>
<accession>C4LBY4</accession>
<dbReference type="AlphaFoldDB" id="C4LBY4"/>
<evidence type="ECO:0000313" key="5">
    <source>
        <dbReference type="EMBL" id="ACQ92463.1"/>
    </source>
</evidence>
<evidence type="ECO:0000259" key="4">
    <source>
        <dbReference type="SMART" id="SM00978"/>
    </source>
</evidence>
<reference evidence="5 6" key="2">
    <citation type="journal article" date="2011" name="Stand. Genomic Sci.">
        <title>Complete genome sequence of Tolumonas auensis type strain (TA 4).</title>
        <authorList>
            <person name="Chertkov O."/>
            <person name="Copeland A."/>
            <person name="Lucas S."/>
            <person name="Lapidus A."/>
            <person name="Berry K.W."/>
            <person name="Detter J.C."/>
            <person name="Del Rio T.G."/>
            <person name="Hammon N."/>
            <person name="Dalin E."/>
            <person name="Tice H."/>
            <person name="Pitluck S."/>
            <person name="Richardson P."/>
            <person name="Bruce D."/>
            <person name="Goodwin L."/>
            <person name="Han C."/>
            <person name="Tapia R."/>
            <person name="Saunders E."/>
            <person name="Schmutz J."/>
            <person name="Brettin T."/>
            <person name="Larimer F."/>
            <person name="Land M."/>
            <person name="Hauser L."/>
            <person name="Spring S."/>
            <person name="Rohde M."/>
            <person name="Kyrpides N.C."/>
            <person name="Ivanova N."/>
            <person name="Goker M."/>
            <person name="Beller H.R."/>
            <person name="Klenk H.P."/>
            <person name="Woyke T."/>
        </authorList>
    </citation>
    <scope>NUCLEOTIDE SEQUENCE [LARGE SCALE GENOMIC DNA]</scope>
    <source>
        <strain evidence="6">DSM 9187 / TA4</strain>
    </source>
</reference>
<feature type="transmembrane region" description="Helical" evidence="2">
    <location>
        <begin position="81"/>
        <end position="110"/>
    </location>
</feature>
<dbReference type="EMBL" id="CP001616">
    <property type="protein sequence ID" value="ACQ92463.1"/>
    <property type="molecule type" value="Genomic_DNA"/>
</dbReference>
<sequence>MRKLFSMLTIFSLIFSISFFSENAEARKFGGSKSFGRSYKTAPSQPTQSVNTTNPTLNKQTQPNKSGLMGGLLGGLLAGGLFAWLLGSGAFAGLQIFDILLMAGVAFLAFRFLRNRKPATAAGPQPAYGMPYQTKQSTESAFQKPEYAGNTSFSPATDTVPFDLPEGFNTAEFIKGACEHYRTLQVAWNDNDFSKIQEYVTPELFNELKQERANYTGAQHTEVLYVDAELVRAERKINSAQISVLFKGRYRDSVEGIEEDIHEVWHLERNLSSANAPWLIVGIENN</sequence>
<evidence type="ECO:0000256" key="3">
    <source>
        <dbReference type="SAM" id="SignalP"/>
    </source>
</evidence>
<feature type="compositionally biased region" description="Polar residues" evidence="1">
    <location>
        <begin position="41"/>
        <end position="63"/>
    </location>
</feature>
<gene>
    <name evidence="5" type="ordered locus">Tola_0835</name>
</gene>
<dbReference type="InterPro" id="IPR032710">
    <property type="entry name" value="NTF2-like_dom_sf"/>
</dbReference>
<keyword evidence="6" id="KW-1185">Reference proteome</keyword>